<reference evidence="1" key="1">
    <citation type="submission" date="2021-01" db="EMBL/GenBank/DDBJ databases">
        <authorList>
            <person name="Sun Q."/>
        </authorList>
    </citation>
    <scope>NUCLEOTIDE SEQUENCE</scope>
    <source>
        <strain evidence="1">YIM B02566</strain>
    </source>
</reference>
<gene>
    <name evidence="1" type="ORF">JHL16_25740</name>
</gene>
<organism evidence="1 2">
    <name type="scientific">Taklimakanibacter albus</name>
    <dbReference type="NCBI Taxonomy" id="2800327"/>
    <lineage>
        <taxon>Bacteria</taxon>
        <taxon>Pseudomonadati</taxon>
        <taxon>Pseudomonadota</taxon>
        <taxon>Alphaproteobacteria</taxon>
        <taxon>Hyphomicrobiales</taxon>
        <taxon>Aestuariivirgaceae</taxon>
        <taxon>Taklimakanibacter</taxon>
    </lineage>
</organism>
<accession>A0ACC5RAS2</accession>
<evidence type="ECO:0000313" key="2">
    <source>
        <dbReference type="Proteomes" id="UP000616151"/>
    </source>
</evidence>
<proteinExistence type="predicted"/>
<protein>
    <submittedName>
        <fullName evidence="1">ABC transporter permease subunit</fullName>
    </submittedName>
</protein>
<dbReference type="EMBL" id="JAENHL010000008">
    <property type="protein sequence ID" value="MBK1869791.1"/>
    <property type="molecule type" value="Genomic_DNA"/>
</dbReference>
<sequence>MILDWETFLTFVPLLVQGAVTTIELTVLVTIFGFLIALPVALARNSASRAARAFARSFIFFFRGAPILAVLFLLYYGLPQIPGIKDSILWHLIARPMPIAVLALSLNSAGFLAEIFALALRNVAVGDIEAARAFGFSRFQTFLRFALPGAARLCMRAYGNELVFVLKGTAAVNFITITDLIGAANQIYFNTFDPITPLLVAGAIYLVFALLIVTAVRYMERRLSPWLFLKAALKEAKA</sequence>
<keyword evidence="2" id="KW-1185">Reference proteome</keyword>
<evidence type="ECO:0000313" key="1">
    <source>
        <dbReference type="EMBL" id="MBK1869791.1"/>
    </source>
</evidence>
<name>A0ACC5RAS2_9HYPH</name>
<comment type="caution">
    <text evidence="1">The sequence shown here is derived from an EMBL/GenBank/DDBJ whole genome shotgun (WGS) entry which is preliminary data.</text>
</comment>
<dbReference type="Proteomes" id="UP000616151">
    <property type="component" value="Unassembled WGS sequence"/>
</dbReference>